<accession>A0A1H0K8S0</accession>
<dbReference type="EMBL" id="LT629710">
    <property type="protein sequence ID" value="SDO52193.1"/>
    <property type="molecule type" value="Genomic_DNA"/>
</dbReference>
<organism evidence="3 4">
    <name type="scientific">Nakamurella panacisegetis</name>
    <dbReference type="NCBI Taxonomy" id="1090615"/>
    <lineage>
        <taxon>Bacteria</taxon>
        <taxon>Bacillati</taxon>
        <taxon>Actinomycetota</taxon>
        <taxon>Actinomycetes</taxon>
        <taxon>Nakamurellales</taxon>
        <taxon>Nakamurellaceae</taxon>
        <taxon>Nakamurella</taxon>
    </lineage>
</organism>
<feature type="domain" description="Pyridoxamine 5'-phosphate oxidase N-terminal" evidence="2">
    <location>
        <begin position="37"/>
        <end position="160"/>
    </location>
</feature>
<keyword evidence="4" id="KW-1185">Reference proteome</keyword>
<dbReference type="PANTHER" id="PTHR35176:SF2">
    <property type="entry name" value="F420H(2)-DEPENDENT REDUCTASE RV1155"/>
    <property type="match status" value="1"/>
</dbReference>
<evidence type="ECO:0000313" key="3">
    <source>
        <dbReference type="EMBL" id="SDO52193.1"/>
    </source>
</evidence>
<dbReference type="InterPro" id="IPR019920">
    <property type="entry name" value="F420-binding_dom_put"/>
</dbReference>
<dbReference type="Proteomes" id="UP000198741">
    <property type="component" value="Chromosome I"/>
</dbReference>
<gene>
    <name evidence="3" type="ORF">SAMN04515671_1207</name>
</gene>
<dbReference type="Gene3D" id="2.30.110.10">
    <property type="entry name" value="Electron Transport, Fmn-binding Protein, Chain A"/>
    <property type="match status" value="1"/>
</dbReference>
<evidence type="ECO:0000256" key="1">
    <source>
        <dbReference type="ARBA" id="ARBA00023002"/>
    </source>
</evidence>
<evidence type="ECO:0000259" key="2">
    <source>
        <dbReference type="Pfam" id="PF01243"/>
    </source>
</evidence>
<proteinExistence type="predicted"/>
<dbReference type="GO" id="GO:0005829">
    <property type="term" value="C:cytosol"/>
    <property type="evidence" value="ECO:0007669"/>
    <property type="project" value="TreeGrafter"/>
</dbReference>
<dbReference type="AlphaFoldDB" id="A0A1H0K8S0"/>
<dbReference type="PANTHER" id="PTHR35176">
    <property type="entry name" value="HEME OXYGENASE HI_0854-RELATED"/>
    <property type="match status" value="1"/>
</dbReference>
<keyword evidence="1" id="KW-0560">Oxidoreductase</keyword>
<dbReference type="InterPro" id="IPR052019">
    <property type="entry name" value="F420H2_bilvrd_red/Heme_oxyg"/>
</dbReference>
<dbReference type="Pfam" id="PF01243">
    <property type="entry name" value="PNPOx_N"/>
    <property type="match status" value="1"/>
</dbReference>
<dbReference type="InterPro" id="IPR012349">
    <property type="entry name" value="Split_barrel_FMN-bd"/>
</dbReference>
<protein>
    <submittedName>
        <fullName evidence="3">PPOX class probable F420-dependent enzyme</fullName>
    </submittedName>
</protein>
<name>A0A1H0K8S0_9ACTN</name>
<dbReference type="NCBIfam" id="TIGR03618">
    <property type="entry name" value="Rv1155_F420"/>
    <property type="match status" value="1"/>
</dbReference>
<dbReference type="InterPro" id="IPR011576">
    <property type="entry name" value="Pyridox_Oxase_N"/>
</dbReference>
<dbReference type="GO" id="GO:0070967">
    <property type="term" value="F:coenzyme F420 binding"/>
    <property type="evidence" value="ECO:0007669"/>
    <property type="project" value="TreeGrafter"/>
</dbReference>
<sequence>MLGRPWSAAASTVVDRAKSGRALGTAGRIGVMDIADAVAFITENDRAVLATRKRDDRLQMSPVSAGVIDGKIVISSRSHLAKVANLRRNAAVSVLVFTTGFFGPWVQVDGTAEIVEQPEALDLLDEVYRAIVGEHPDWADYRRAMIADRRVVIRITPQSASGQL</sequence>
<dbReference type="GO" id="GO:0016627">
    <property type="term" value="F:oxidoreductase activity, acting on the CH-CH group of donors"/>
    <property type="evidence" value="ECO:0007669"/>
    <property type="project" value="TreeGrafter"/>
</dbReference>
<reference evidence="3 4" key="1">
    <citation type="submission" date="2016-10" db="EMBL/GenBank/DDBJ databases">
        <authorList>
            <person name="de Groot N.N."/>
        </authorList>
    </citation>
    <scope>NUCLEOTIDE SEQUENCE [LARGE SCALE GENOMIC DNA]</scope>
    <source>
        <strain evidence="4">P4-7,KCTC 19426,CECT 7604</strain>
    </source>
</reference>
<dbReference type="STRING" id="1090615.SAMN04515671_1207"/>
<evidence type="ECO:0000313" key="4">
    <source>
        <dbReference type="Proteomes" id="UP000198741"/>
    </source>
</evidence>
<dbReference type="SUPFAM" id="SSF50475">
    <property type="entry name" value="FMN-binding split barrel"/>
    <property type="match status" value="1"/>
</dbReference>